<organism evidence="2 3">
    <name type="scientific">Mucilaginibacter pallidiroseus</name>
    <dbReference type="NCBI Taxonomy" id="2599295"/>
    <lineage>
        <taxon>Bacteria</taxon>
        <taxon>Pseudomonadati</taxon>
        <taxon>Bacteroidota</taxon>
        <taxon>Sphingobacteriia</taxon>
        <taxon>Sphingobacteriales</taxon>
        <taxon>Sphingobacteriaceae</taxon>
        <taxon>Mucilaginibacter</taxon>
    </lineage>
</organism>
<sequence>MPEVSVIIPNYNHAPYLKQRVESVLAQTFQDFELIILDDKSTDDSRDVLDQYGQHPKVSHLILNTTNSGGPFNQWKKGIDLAVGKYIWIAESDDWCEPSLLQTLVDGLNTNPTCVLAFAQSYTVNGDNNIQQVSAYPMLQDVVTGRNYIKEYLSASCSIWNASAVLFKKEAYQNVSSRYTTFKMSGDWAFYIEMLTKGDIFISGRVLNYFRNHDKDVSGKMYASGMAYVEEIKILNLLKQDDLISTAEFKQHLLDKYVKFLVFNYKFSAEVKSAIEQALYGDDNAAYKQFLKVNGSIKLFKIKLMRRIGLMLKQPVNGK</sequence>
<proteinExistence type="predicted"/>
<name>A0A563U8F7_9SPHI</name>
<evidence type="ECO:0000313" key="2">
    <source>
        <dbReference type="EMBL" id="TWR27569.1"/>
    </source>
</evidence>
<dbReference type="Proteomes" id="UP000320042">
    <property type="component" value="Unassembled WGS sequence"/>
</dbReference>
<comment type="caution">
    <text evidence="2">The sequence shown here is derived from an EMBL/GenBank/DDBJ whole genome shotgun (WGS) entry which is preliminary data.</text>
</comment>
<dbReference type="InterPro" id="IPR001173">
    <property type="entry name" value="Glyco_trans_2-like"/>
</dbReference>
<feature type="domain" description="Glycosyltransferase 2-like" evidence="1">
    <location>
        <begin position="5"/>
        <end position="132"/>
    </location>
</feature>
<dbReference type="SUPFAM" id="SSF53448">
    <property type="entry name" value="Nucleotide-diphospho-sugar transferases"/>
    <property type="match status" value="1"/>
</dbReference>
<dbReference type="CDD" id="cd00761">
    <property type="entry name" value="Glyco_tranf_GTA_type"/>
    <property type="match status" value="1"/>
</dbReference>
<dbReference type="PANTHER" id="PTHR43685:SF11">
    <property type="entry name" value="GLYCOSYLTRANSFERASE TAGX-RELATED"/>
    <property type="match status" value="1"/>
</dbReference>
<dbReference type="PANTHER" id="PTHR43685">
    <property type="entry name" value="GLYCOSYLTRANSFERASE"/>
    <property type="match status" value="1"/>
</dbReference>
<evidence type="ECO:0000313" key="3">
    <source>
        <dbReference type="Proteomes" id="UP000320042"/>
    </source>
</evidence>
<reference evidence="2 3" key="1">
    <citation type="submission" date="2019-07" db="EMBL/GenBank/DDBJ databases">
        <authorList>
            <person name="Kim J."/>
        </authorList>
    </citation>
    <scope>NUCLEOTIDE SEQUENCE [LARGE SCALE GENOMIC DNA]</scope>
    <source>
        <strain evidence="3">dk17</strain>
    </source>
</reference>
<accession>A0A563U8F7</accession>
<protein>
    <submittedName>
        <fullName evidence="2">Glycosyltransferase family 2 protein</fullName>
    </submittedName>
</protein>
<dbReference type="Gene3D" id="3.90.550.10">
    <property type="entry name" value="Spore Coat Polysaccharide Biosynthesis Protein SpsA, Chain A"/>
    <property type="match status" value="1"/>
</dbReference>
<dbReference type="OrthoDB" id="9815829at2"/>
<dbReference type="GO" id="GO:0016740">
    <property type="term" value="F:transferase activity"/>
    <property type="evidence" value="ECO:0007669"/>
    <property type="project" value="UniProtKB-KW"/>
</dbReference>
<evidence type="ECO:0000259" key="1">
    <source>
        <dbReference type="Pfam" id="PF00535"/>
    </source>
</evidence>
<gene>
    <name evidence="2" type="ORF">FPZ43_13950</name>
</gene>
<dbReference type="EMBL" id="VOEJ01000006">
    <property type="protein sequence ID" value="TWR27569.1"/>
    <property type="molecule type" value="Genomic_DNA"/>
</dbReference>
<keyword evidence="2" id="KW-0808">Transferase</keyword>
<dbReference type="InterPro" id="IPR050834">
    <property type="entry name" value="Glycosyltransf_2"/>
</dbReference>
<dbReference type="RefSeq" id="WP_146382535.1">
    <property type="nucleotide sequence ID" value="NZ_VOEJ01000006.1"/>
</dbReference>
<dbReference type="Pfam" id="PF00535">
    <property type="entry name" value="Glycos_transf_2"/>
    <property type="match status" value="1"/>
</dbReference>
<keyword evidence="3" id="KW-1185">Reference proteome</keyword>
<dbReference type="AlphaFoldDB" id="A0A563U8F7"/>
<dbReference type="InterPro" id="IPR029044">
    <property type="entry name" value="Nucleotide-diphossugar_trans"/>
</dbReference>